<reference evidence="2 4" key="1">
    <citation type="submission" date="2014-07" db="EMBL/GenBank/DDBJ databases">
        <title>Genome of Flavobacterium hydatis DSM 2063.</title>
        <authorList>
            <person name="Pipes S.E."/>
            <person name="Stropko S.J."/>
            <person name="Newman J.D."/>
        </authorList>
    </citation>
    <scope>NUCLEOTIDE SEQUENCE [LARGE SCALE GENOMIC DNA]</scope>
    <source>
        <strain evidence="2 4">DSM 2063</strain>
    </source>
</reference>
<dbReference type="Pfam" id="PF21750">
    <property type="entry name" value="DACNH"/>
    <property type="match status" value="1"/>
</dbReference>
<gene>
    <name evidence="3" type="ORF">B0A62_09475</name>
    <name evidence="2" type="ORF">IW20_08060</name>
</gene>
<dbReference type="EMBL" id="MUGY01000008">
    <property type="protein sequence ID" value="OXA95185.1"/>
    <property type="molecule type" value="Genomic_DNA"/>
</dbReference>
<dbReference type="AlphaFoldDB" id="A0A086AKS4"/>
<sequence length="576" mass="65913">MWGYQLHVQVSFKVSAESLFKKIDARLDPEVFFVGVLVEEKPDRHPICLEPEDIGFLPERFSDVHSLAKELEKVDEENRIFHTHEIAQENHNRRITTRSYKEAISKILKRESVFGEKEYFVATPTYIDGYHVFTVLSLNKKVLNSHYELAKDFFNDRYTIFRSLIKSAINIFLGECSNALKDPNTSGGAIDRRAEELLREAGRQFMYTAASSGGDIMGLHGLYDACNEIASMKYEGAIGLGKMILAPKDHKNLKFTLQLKAPIRVSDYRKVRKFLEISDDRSALVSDSAVIYGLGELKGKYNPKEESVFVVNFTSHFQWELSHDNNILMEVEYREPRLPKEKINREKFYSDLPRLFDSISKDDINDLWDIALEATKQKHGTMLVISDNANLESERLGNQCFPLKPIKLTDSLVQQITSIDGAVLLDRSCFCYAIGVILDGLATEKGDSSRGARYNSAIRYYEQFGKKGGLALVIISEDGMINLIPDLKPQIKKHDISEAISKFKDILSGSTLNHKSFNYGMSDFQNINFYLTQSECDEINDTRKQIEEKFKTDLAEMRIVYDDLKSNPEMNDSYYK</sequence>
<name>A0A086AKS4_FLAHY</name>
<dbReference type="EMBL" id="JPRM01000010">
    <property type="protein sequence ID" value="KFF17288.1"/>
    <property type="molecule type" value="Genomic_DNA"/>
</dbReference>
<keyword evidence="5" id="KW-1185">Reference proteome</keyword>
<reference evidence="3 5" key="2">
    <citation type="submission" date="2016-11" db="EMBL/GenBank/DDBJ databases">
        <title>Whole genomes of Flavobacteriaceae.</title>
        <authorList>
            <person name="Stine C."/>
            <person name="Li C."/>
            <person name="Tadesse D."/>
        </authorList>
    </citation>
    <scope>NUCLEOTIDE SEQUENCE [LARGE SCALE GENOMIC DNA]</scope>
    <source>
        <strain evidence="3 5">ATCC 29551</strain>
    </source>
</reference>
<evidence type="ECO:0000313" key="5">
    <source>
        <dbReference type="Proteomes" id="UP000198424"/>
    </source>
</evidence>
<accession>A0A086AKS4</accession>
<evidence type="ECO:0000313" key="2">
    <source>
        <dbReference type="EMBL" id="KFF17288.1"/>
    </source>
</evidence>
<dbReference type="STRING" id="991.IW20_08060"/>
<dbReference type="OrthoDB" id="859517at2"/>
<evidence type="ECO:0000313" key="3">
    <source>
        <dbReference type="EMBL" id="OXA95185.1"/>
    </source>
</evidence>
<comment type="caution">
    <text evidence="2">The sequence shown here is derived from an EMBL/GenBank/DDBJ whole genome shotgun (WGS) entry which is preliminary data.</text>
</comment>
<dbReference type="SUPFAM" id="SSF143597">
    <property type="entry name" value="YojJ-like"/>
    <property type="match status" value="1"/>
</dbReference>
<dbReference type="InterPro" id="IPR048555">
    <property type="entry name" value="DACNH"/>
</dbReference>
<dbReference type="Proteomes" id="UP000028712">
    <property type="component" value="Unassembled WGS sequence"/>
</dbReference>
<organism evidence="2 4">
    <name type="scientific">Flavobacterium hydatis</name>
    <name type="common">Cytophaga aquatilis</name>
    <dbReference type="NCBI Taxonomy" id="991"/>
    <lineage>
        <taxon>Bacteria</taxon>
        <taxon>Pseudomonadati</taxon>
        <taxon>Bacteroidota</taxon>
        <taxon>Flavobacteriia</taxon>
        <taxon>Flavobacteriales</taxon>
        <taxon>Flavobacteriaceae</taxon>
        <taxon>Flavobacterium</taxon>
    </lineage>
</organism>
<dbReference type="InterPro" id="IPR048554">
    <property type="entry name" value="DACNG"/>
</dbReference>
<evidence type="ECO:0000259" key="1">
    <source>
        <dbReference type="PROSITE" id="PS51794"/>
    </source>
</evidence>
<dbReference type="Pfam" id="PF21752">
    <property type="entry name" value="DACNG"/>
    <property type="match status" value="1"/>
</dbReference>
<dbReference type="Pfam" id="PF02457">
    <property type="entry name" value="DAC"/>
    <property type="match status" value="1"/>
</dbReference>
<dbReference type="InterPro" id="IPR003390">
    <property type="entry name" value="DNA_integrity_scan_DisA_N"/>
</dbReference>
<dbReference type="PROSITE" id="PS51794">
    <property type="entry name" value="DAC"/>
    <property type="match status" value="1"/>
</dbReference>
<dbReference type="Proteomes" id="UP000198424">
    <property type="component" value="Unassembled WGS sequence"/>
</dbReference>
<protein>
    <recommendedName>
        <fullName evidence="1">DAC domain-containing protein</fullName>
    </recommendedName>
</protein>
<dbReference type="Gene3D" id="3.40.1700.10">
    <property type="entry name" value="DNA integrity scanning protein, DisA, N-terminal domain"/>
    <property type="match status" value="1"/>
</dbReference>
<dbReference type="InterPro" id="IPR036888">
    <property type="entry name" value="DNA_integrity_DisA_N_sf"/>
</dbReference>
<evidence type="ECO:0000313" key="4">
    <source>
        <dbReference type="Proteomes" id="UP000028712"/>
    </source>
</evidence>
<feature type="domain" description="DAC" evidence="1">
    <location>
        <begin position="341"/>
        <end position="498"/>
    </location>
</feature>
<dbReference type="eggNOG" id="ENOG502Z97Y">
    <property type="taxonomic scope" value="Bacteria"/>
</dbReference>
<proteinExistence type="predicted"/>